<dbReference type="InterPro" id="IPR012074">
    <property type="entry name" value="GAF_ANTAR"/>
</dbReference>
<evidence type="ECO:0000313" key="5">
    <source>
        <dbReference type="EMBL" id="KAA0017653.1"/>
    </source>
</evidence>
<dbReference type="Pfam" id="PF13185">
    <property type="entry name" value="GAF_2"/>
    <property type="match status" value="1"/>
</dbReference>
<dbReference type="InterPro" id="IPR005561">
    <property type="entry name" value="ANTAR"/>
</dbReference>
<keyword evidence="1" id="KW-0805">Transcription regulation</keyword>
<proteinExistence type="predicted"/>
<dbReference type="EMBL" id="VLNY01000021">
    <property type="protein sequence ID" value="KAA0017653.1"/>
    <property type="molecule type" value="Genomic_DNA"/>
</dbReference>
<dbReference type="InterPro" id="IPR036388">
    <property type="entry name" value="WH-like_DNA-bd_sf"/>
</dbReference>
<dbReference type="AlphaFoldDB" id="A0A5A7S2Q7"/>
<dbReference type="GO" id="GO:0003723">
    <property type="term" value="F:RNA binding"/>
    <property type="evidence" value="ECO:0007669"/>
    <property type="project" value="InterPro"/>
</dbReference>
<dbReference type="Pfam" id="PF03861">
    <property type="entry name" value="ANTAR"/>
    <property type="match status" value="1"/>
</dbReference>
<dbReference type="InterPro" id="IPR003018">
    <property type="entry name" value="GAF"/>
</dbReference>
<dbReference type="OrthoDB" id="7466251at2"/>
<protein>
    <submittedName>
        <fullName evidence="5">GAF and ANTAR domain-containing protein</fullName>
    </submittedName>
</protein>
<feature type="domain" description="GAF" evidence="3">
    <location>
        <begin position="29"/>
        <end position="195"/>
    </location>
</feature>
<dbReference type="Gene3D" id="1.10.10.10">
    <property type="entry name" value="Winged helix-like DNA-binding domain superfamily/Winged helix DNA-binding domain"/>
    <property type="match status" value="1"/>
</dbReference>
<dbReference type="InterPro" id="IPR029016">
    <property type="entry name" value="GAF-like_dom_sf"/>
</dbReference>
<name>A0A5A7S2Q7_9NOCA</name>
<dbReference type="SMART" id="SM01012">
    <property type="entry name" value="ANTAR"/>
    <property type="match status" value="1"/>
</dbReference>
<evidence type="ECO:0000313" key="6">
    <source>
        <dbReference type="Proteomes" id="UP000322244"/>
    </source>
</evidence>
<dbReference type="Proteomes" id="UP000322244">
    <property type="component" value="Unassembled WGS sequence"/>
</dbReference>
<evidence type="ECO:0000256" key="2">
    <source>
        <dbReference type="ARBA" id="ARBA00023163"/>
    </source>
</evidence>
<gene>
    <name evidence="5" type="ORF">FOY51_24730</name>
</gene>
<keyword evidence="6" id="KW-1185">Reference proteome</keyword>
<feature type="domain" description="ANTAR" evidence="4">
    <location>
        <begin position="200"/>
        <end position="255"/>
    </location>
</feature>
<accession>A0A5A7S2Q7</accession>
<dbReference type="Gene3D" id="3.30.450.40">
    <property type="match status" value="1"/>
</dbReference>
<dbReference type="PIRSF" id="PIRSF036625">
    <property type="entry name" value="GAF_ANTAR"/>
    <property type="match status" value="1"/>
</dbReference>
<evidence type="ECO:0000259" key="3">
    <source>
        <dbReference type="SMART" id="SM00065"/>
    </source>
</evidence>
<organism evidence="5 6">
    <name type="scientific">Antrihabitans cavernicola</name>
    <dbReference type="NCBI Taxonomy" id="2495913"/>
    <lineage>
        <taxon>Bacteria</taxon>
        <taxon>Bacillati</taxon>
        <taxon>Actinomycetota</taxon>
        <taxon>Actinomycetes</taxon>
        <taxon>Mycobacteriales</taxon>
        <taxon>Nocardiaceae</taxon>
        <taxon>Antrihabitans</taxon>
    </lineage>
</organism>
<evidence type="ECO:0000259" key="4">
    <source>
        <dbReference type="SMART" id="SM01012"/>
    </source>
</evidence>
<dbReference type="SUPFAM" id="SSF55781">
    <property type="entry name" value="GAF domain-like"/>
    <property type="match status" value="1"/>
</dbReference>
<reference evidence="5 6" key="1">
    <citation type="submission" date="2019-07" db="EMBL/GenBank/DDBJ databases">
        <title>Rhodococcus cavernicolus sp. nov., isolated from a cave.</title>
        <authorList>
            <person name="Lee S.D."/>
        </authorList>
    </citation>
    <scope>NUCLEOTIDE SEQUENCE [LARGE SCALE GENOMIC DNA]</scope>
    <source>
        <strain evidence="5 6">C1-24</strain>
    </source>
</reference>
<sequence>MVLGGWVAHRERGVEPVVSEPADTAGDTSVQAVRAAVLAALHDGDSELDALGRVCRACVDLLPVDGASITVIDGTAHHETLYASDEVSARLESIQFTLGEGPSFHAFATRGPVLVPDLATATTAAWPVFAAEIADLPVAALFVFPIQSGAIAIGSFGLYRSRAGPLVPDELSIALQVADIAAIALLHMGAIADVDDDEHYEHWLTQLPRSSVEVHQATGMLISQLGLPAAQALSRLRGHAFATGRLVHDVAADVIARRVDLSKPDE</sequence>
<comment type="caution">
    <text evidence="5">The sequence shown here is derived from an EMBL/GenBank/DDBJ whole genome shotgun (WGS) entry which is preliminary data.</text>
</comment>
<dbReference type="SMART" id="SM00065">
    <property type="entry name" value="GAF"/>
    <property type="match status" value="1"/>
</dbReference>
<evidence type="ECO:0000256" key="1">
    <source>
        <dbReference type="ARBA" id="ARBA00023015"/>
    </source>
</evidence>
<keyword evidence="2" id="KW-0804">Transcription</keyword>